<evidence type="ECO:0000256" key="8">
    <source>
        <dbReference type="ARBA" id="ARBA00023034"/>
    </source>
</evidence>
<evidence type="ECO:0000256" key="5">
    <source>
        <dbReference type="ARBA" id="ARBA00022692"/>
    </source>
</evidence>
<dbReference type="PANTHER" id="PTHR11214:SF378">
    <property type="entry name" value="BETA-1,3-GALACTOSYLTRANSFERASE 4"/>
    <property type="match status" value="1"/>
</dbReference>
<feature type="chain" id="PRO_5042524808" description="Hexosyltransferase" evidence="11">
    <location>
        <begin position="20"/>
        <end position="383"/>
    </location>
</feature>
<keyword evidence="3 10" id="KW-0328">Glycosyltransferase</keyword>
<name>A0AAJ7SFG2_9ACAR</name>
<evidence type="ECO:0000256" key="3">
    <source>
        <dbReference type="ARBA" id="ARBA00022676"/>
    </source>
</evidence>
<reference evidence="13" key="1">
    <citation type="submission" date="2025-08" db="UniProtKB">
        <authorList>
            <consortium name="RefSeq"/>
        </authorList>
    </citation>
    <scope>IDENTIFICATION</scope>
</reference>
<dbReference type="EC" id="2.4.1.-" evidence="10"/>
<evidence type="ECO:0000256" key="2">
    <source>
        <dbReference type="ARBA" id="ARBA00008661"/>
    </source>
</evidence>
<gene>
    <name evidence="13" type="primary">LOC100905393</name>
</gene>
<organism evidence="12 13">
    <name type="scientific">Galendromus occidentalis</name>
    <name type="common">western predatory mite</name>
    <dbReference type="NCBI Taxonomy" id="34638"/>
    <lineage>
        <taxon>Eukaryota</taxon>
        <taxon>Metazoa</taxon>
        <taxon>Ecdysozoa</taxon>
        <taxon>Arthropoda</taxon>
        <taxon>Chelicerata</taxon>
        <taxon>Arachnida</taxon>
        <taxon>Acari</taxon>
        <taxon>Parasitiformes</taxon>
        <taxon>Mesostigmata</taxon>
        <taxon>Gamasina</taxon>
        <taxon>Phytoseioidea</taxon>
        <taxon>Phytoseiidae</taxon>
        <taxon>Typhlodrominae</taxon>
        <taxon>Galendromus</taxon>
    </lineage>
</organism>
<dbReference type="KEGG" id="goe:100905393"/>
<evidence type="ECO:0000256" key="11">
    <source>
        <dbReference type="SAM" id="SignalP"/>
    </source>
</evidence>
<evidence type="ECO:0000313" key="12">
    <source>
        <dbReference type="Proteomes" id="UP000694867"/>
    </source>
</evidence>
<sequence>MRSQRLLALICVIVTSICCVQLLASFLSSTEPDEFRRPLGKSLKALTATPKMTVHRVNQNLSSNDLMLAVRQRKRTSVEKSSEPYRRLRPGGALIQETKKLSNGTTVGWIPAYNRTVFKLLHASPPCKAEDVYVAVIVSGGKNFLRRQAIRKTWGSQLKTVFVLGANETVNPDLETEAIRYKDIVQADFREGYYNLTYNTITALRWVTMYCPAAEYIIKGDDDSWFNIDLLKTEVAIRAEDPMILGMLFVNAARNVKSSSKWYTPNEVLAQKTYPKFVSGAGLTAKTFFFPHSYVVTRTAATLLYKKLLMEPLILNLEDLFITGFLANEIGIERKKIREFYNHRFPKKQVNGCTYGQLLQSHEISPSEMMKLWKDIRNPNLRC</sequence>
<comment type="subcellular location">
    <subcellularLocation>
        <location evidence="1 10">Golgi apparatus membrane</location>
        <topology evidence="1 10">Single-pass type II membrane protein</topology>
    </subcellularLocation>
</comment>
<dbReference type="GO" id="GO:0016758">
    <property type="term" value="F:hexosyltransferase activity"/>
    <property type="evidence" value="ECO:0007669"/>
    <property type="project" value="InterPro"/>
</dbReference>
<evidence type="ECO:0000313" key="13">
    <source>
        <dbReference type="RefSeq" id="XP_028967778.1"/>
    </source>
</evidence>
<dbReference type="RefSeq" id="XP_028967778.1">
    <property type="nucleotide sequence ID" value="XM_029111945.1"/>
</dbReference>
<dbReference type="Proteomes" id="UP000694867">
    <property type="component" value="Unplaced"/>
</dbReference>
<evidence type="ECO:0000256" key="4">
    <source>
        <dbReference type="ARBA" id="ARBA00022679"/>
    </source>
</evidence>
<protein>
    <recommendedName>
        <fullName evidence="10">Hexosyltransferase</fullName>
        <ecNumber evidence="10">2.4.1.-</ecNumber>
    </recommendedName>
</protein>
<dbReference type="PANTHER" id="PTHR11214">
    <property type="entry name" value="BETA-1,3-N-ACETYLGLUCOSAMINYLTRANSFERASE"/>
    <property type="match status" value="1"/>
</dbReference>
<dbReference type="Pfam" id="PF01762">
    <property type="entry name" value="Galactosyl_T"/>
    <property type="match status" value="1"/>
</dbReference>
<feature type="signal peptide" evidence="11">
    <location>
        <begin position="1"/>
        <end position="19"/>
    </location>
</feature>
<dbReference type="AlphaFoldDB" id="A0AAJ7SFG2"/>
<keyword evidence="4" id="KW-0808">Transferase</keyword>
<proteinExistence type="inferred from homology"/>
<evidence type="ECO:0000256" key="6">
    <source>
        <dbReference type="ARBA" id="ARBA00022968"/>
    </source>
</evidence>
<dbReference type="Gene3D" id="3.90.550.50">
    <property type="match status" value="1"/>
</dbReference>
<keyword evidence="7" id="KW-1133">Transmembrane helix</keyword>
<dbReference type="GeneID" id="100905393"/>
<keyword evidence="8 10" id="KW-0333">Golgi apparatus</keyword>
<evidence type="ECO:0000256" key="9">
    <source>
        <dbReference type="ARBA" id="ARBA00023136"/>
    </source>
</evidence>
<keyword evidence="11" id="KW-0732">Signal</keyword>
<evidence type="ECO:0000256" key="7">
    <source>
        <dbReference type="ARBA" id="ARBA00022989"/>
    </source>
</evidence>
<accession>A0AAJ7SFG2</accession>
<keyword evidence="9" id="KW-0472">Membrane</keyword>
<dbReference type="InterPro" id="IPR002659">
    <property type="entry name" value="Glyco_trans_31"/>
</dbReference>
<dbReference type="GO" id="GO:0006493">
    <property type="term" value="P:protein O-linked glycosylation"/>
    <property type="evidence" value="ECO:0007669"/>
    <property type="project" value="TreeGrafter"/>
</dbReference>
<evidence type="ECO:0000256" key="1">
    <source>
        <dbReference type="ARBA" id="ARBA00004323"/>
    </source>
</evidence>
<comment type="similarity">
    <text evidence="2 10">Belongs to the glycosyltransferase 31 family.</text>
</comment>
<keyword evidence="5" id="KW-0812">Transmembrane</keyword>
<keyword evidence="6" id="KW-0735">Signal-anchor</keyword>
<dbReference type="GO" id="GO:0000139">
    <property type="term" value="C:Golgi membrane"/>
    <property type="evidence" value="ECO:0007669"/>
    <property type="project" value="UniProtKB-SubCell"/>
</dbReference>
<keyword evidence="12" id="KW-1185">Reference proteome</keyword>
<evidence type="ECO:0000256" key="10">
    <source>
        <dbReference type="RuleBase" id="RU363063"/>
    </source>
</evidence>